<feature type="domain" description="ABC transporter" evidence="8">
    <location>
        <begin position="355"/>
        <end position="590"/>
    </location>
</feature>
<protein>
    <submittedName>
        <fullName evidence="10">ABC-type multidrug transport system fused ATPase/permease subunit</fullName>
    </submittedName>
</protein>
<keyword evidence="2 7" id="KW-0812">Transmembrane</keyword>
<feature type="transmembrane region" description="Helical" evidence="7">
    <location>
        <begin position="21"/>
        <end position="53"/>
    </location>
</feature>
<sequence>MKVLWRTLRELIPLFPAGARRFFMLYVGASSALTLLDVAGMSLLALMITPIVSQASTLSIPLLGTFDAGVAPWLVLIACALIVAKGVLAVGLHWVATRRFAHYELLIGRRLFAAYIHSSWEQRSRRSVAEITRIADGAIGNAIMGFVLPIAMVPNYFLTFVLILAILVVAQPVTAGIAVVYLGFVTFVVNRIVTKRSMEAGRVNRDASYKVANFMTQMVEALKEITLRNRLDEVAAVVTAERRRAVRARANTSFLSVVPRFVFESALVGGFVLIGGVGYAIGDMNQAIISVVLFAATGFRLIPAINGVQASIVQATATLPSAQDVVTDIRESESDVAATEPAADRAQLPTSPRILQLSDVRFRYPNAHHDVLQGVDLEIPFGSSLGIVGPSGAGKSTLVDLLLGLSVASGGTIAIDGMPLIDVLRAWRSRVGYVPQRVSLFNGTIAQNVALTWTNDYDAERVERAIEMAQLGPMVAERPGGIHAMIGERGVALSGGEQQRLGIARALYADPLVLVLDEATSSLDTKTEDSVTRAIKALQGDMTIISVAHRLSTILDYDRVAYVAGGRILGHDTFAGLAKSVPQFGEQVALAGLGKKL</sequence>
<dbReference type="InterPro" id="IPR011527">
    <property type="entry name" value="ABC1_TM_dom"/>
</dbReference>
<feature type="transmembrane region" description="Helical" evidence="7">
    <location>
        <begin position="156"/>
        <end position="189"/>
    </location>
</feature>
<dbReference type="InterPro" id="IPR039421">
    <property type="entry name" value="Type_1_exporter"/>
</dbReference>
<comment type="subcellular location">
    <subcellularLocation>
        <location evidence="1">Cell membrane</location>
        <topology evidence="1">Multi-pass membrane protein</topology>
    </subcellularLocation>
</comment>
<dbReference type="AlphaFoldDB" id="A0A542SNQ6"/>
<proteinExistence type="predicted"/>
<feature type="transmembrane region" description="Helical" evidence="7">
    <location>
        <begin position="261"/>
        <end position="281"/>
    </location>
</feature>
<evidence type="ECO:0000256" key="4">
    <source>
        <dbReference type="ARBA" id="ARBA00022840"/>
    </source>
</evidence>
<dbReference type="Gene3D" id="1.20.1560.10">
    <property type="entry name" value="ABC transporter type 1, transmembrane domain"/>
    <property type="match status" value="1"/>
</dbReference>
<dbReference type="GO" id="GO:0140359">
    <property type="term" value="F:ABC-type transporter activity"/>
    <property type="evidence" value="ECO:0007669"/>
    <property type="project" value="InterPro"/>
</dbReference>
<evidence type="ECO:0000313" key="10">
    <source>
        <dbReference type="EMBL" id="TQK76239.1"/>
    </source>
</evidence>
<dbReference type="InterPro" id="IPR017871">
    <property type="entry name" value="ABC_transporter-like_CS"/>
</dbReference>
<dbReference type="EMBL" id="VFNV01000001">
    <property type="protein sequence ID" value="TQK76239.1"/>
    <property type="molecule type" value="Genomic_DNA"/>
</dbReference>
<dbReference type="GO" id="GO:0005886">
    <property type="term" value="C:plasma membrane"/>
    <property type="evidence" value="ECO:0007669"/>
    <property type="project" value="UniProtKB-SubCell"/>
</dbReference>
<dbReference type="GO" id="GO:0005524">
    <property type="term" value="F:ATP binding"/>
    <property type="evidence" value="ECO:0007669"/>
    <property type="project" value="UniProtKB-KW"/>
</dbReference>
<dbReference type="OrthoDB" id="9806127at2"/>
<comment type="caution">
    <text evidence="10">The sequence shown here is derived from an EMBL/GenBank/DDBJ whole genome shotgun (WGS) entry which is preliminary data.</text>
</comment>
<name>A0A542SNQ6_9MICO</name>
<dbReference type="Gene3D" id="3.40.50.300">
    <property type="entry name" value="P-loop containing nucleotide triphosphate hydrolases"/>
    <property type="match status" value="1"/>
</dbReference>
<gene>
    <name evidence="10" type="ORF">FB389_0899</name>
</gene>
<dbReference type="PROSITE" id="PS00211">
    <property type="entry name" value="ABC_TRANSPORTER_1"/>
    <property type="match status" value="1"/>
</dbReference>
<dbReference type="SUPFAM" id="SSF90123">
    <property type="entry name" value="ABC transporter transmembrane region"/>
    <property type="match status" value="1"/>
</dbReference>
<evidence type="ECO:0000256" key="7">
    <source>
        <dbReference type="SAM" id="Phobius"/>
    </source>
</evidence>
<dbReference type="GO" id="GO:0016887">
    <property type="term" value="F:ATP hydrolysis activity"/>
    <property type="evidence" value="ECO:0007669"/>
    <property type="project" value="InterPro"/>
</dbReference>
<keyword evidence="3" id="KW-0547">Nucleotide-binding</keyword>
<organism evidence="10 11">
    <name type="scientific">Rarobacter incanus</name>
    <dbReference type="NCBI Taxonomy" id="153494"/>
    <lineage>
        <taxon>Bacteria</taxon>
        <taxon>Bacillati</taxon>
        <taxon>Actinomycetota</taxon>
        <taxon>Actinomycetes</taxon>
        <taxon>Micrococcales</taxon>
        <taxon>Rarobacteraceae</taxon>
        <taxon>Rarobacter</taxon>
    </lineage>
</organism>
<feature type="transmembrane region" description="Helical" evidence="7">
    <location>
        <begin position="73"/>
        <end position="96"/>
    </location>
</feature>
<feature type="domain" description="ABC transmembrane type-1" evidence="9">
    <location>
        <begin position="25"/>
        <end position="317"/>
    </location>
</feature>
<keyword evidence="4" id="KW-0067">ATP-binding</keyword>
<dbReference type="SMART" id="SM00382">
    <property type="entry name" value="AAA"/>
    <property type="match status" value="1"/>
</dbReference>
<evidence type="ECO:0000256" key="6">
    <source>
        <dbReference type="ARBA" id="ARBA00023136"/>
    </source>
</evidence>
<evidence type="ECO:0000256" key="1">
    <source>
        <dbReference type="ARBA" id="ARBA00004651"/>
    </source>
</evidence>
<evidence type="ECO:0000256" key="2">
    <source>
        <dbReference type="ARBA" id="ARBA00022692"/>
    </source>
</evidence>
<evidence type="ECO:0000256" key="5">
    <source>
        <dbReference type="ARBA" id="ARBA00022989"/>
    </source>
</evidence>
<dbReference type="InterPro" id="IPR003439">
    <property type="entry name" value="ABC_transporter-like_ATP-bd"/>
</dbReference>
<dbReference type="PROSITE" id="PS50929">
    <property type="entry name" value="ABC_TM1F"/>
    <property type="match status" value="1"/>
</dbReference>
<dbReference type="InterPro" id="IPR003593">
    <property type="entry name" value="AAA+_ATPase"/>
</dbReference>
<evidence type="ECO:0000259" key="9">
    <source>
        <dbReference type="PROSITE" id="PS50929"/>
    </source>
</evidence>
<evidence type="ECO:0000313" key="11">
    <source>
        <dbReference type="Proteomes" id="UP000316181"/>
    </source>
</evidence>
<dbReference type="RefSeq" id="WP_142111547.1">
    <property type="nucleotide sequence ID" value="NZ_BAAATB010000002.1"/>
</dbReference>
<keyword evidence="6 7" id="KW-0472">Membrane</keyword>
<dbReference type="PANTHER" id="PTHR24221">
    <property type="entry name" value="ATP-BINDING CASSETTE SUB-FAMILY B"/>
    <property type="match status" value="1"/>
</dbReference>
<dbReference type="SUPFAM" id="SSF52540">
    <property type="entry name" value="P-loop containing nucleoside triphosphate hydrolases"/>
    <property type="match status" value="1"/>
</dbReference>
<keyword evidence="11" id="KW-1185">Reference proteome</keyword>
<keyword evidence="5 7" id="KW-1133">Transmembrane helix</keyword>
<accession>A0A542SNQ6</accession>
<reference evidence="10 11" key="1">
    <citation type="submission" date="2019-06" db="EMBL/GenBank/DDBJ databases">
        <title>Sequencing the genomes of 1000 actinobacteria strains.</title>
        <authorList>
            <person name="Klenk H.-P."/>
        </authorList>
    </citation>
    <scope>NUCLEOTIDE SEQUENCE [LARGE SCALE GENOMIC DNA]</scope>
    <source>
        <strain evidence="10 11">DSM 10596</strain>
    </source>
</reference>
<evidence type="ECO:0000259" key="8">
    <source>
        <dbReference type="PROSITE" id="PS50893"/>
    </source>
</evidence>
<dbReference type="Pfam" id="PF00005">
    <property type="entry name" value="ABC_tran"/>
    <property type="match status" value="1"/>
</dbReference>
<dbReference type="InterPro" id="IPR036640">
    <property type="entry name" value="ABC1_TM_sf"/>
</dbReference>
<dbReference type="InterPro" id="IPR027417">
    <property type="entry name" value="P-loop_NTPase"/>
</dbReference>
<dbReference type="PANTHER" id="PTHR24221:SF654">
    <property type="entry name" value="ATP-BINDING CASSETTE SUB-FAMILY B MEMBER 6"/>
    <property type="match status" value="1"/>
</dbReference>
<evidence type="ECO:0000256" key="3">
    <source>
        <dbReference type="ARBA" id="ARBA00022741"/>
    </source>
</evidence>
<dbReference type="PROSITE" id="PS50893">
    <property type="entry name" value="ABC_TRANSPORTER_2"/>
    <property type="match status" value="1"/>
</dbReference>
<dbReference type="Proteomes" id="UP000316181">
    <property type="component" value="Unassembled WGS sequence"/>
</dbReference>